<dbReference type="SUPFAM" id="SSF55729">
    <property type="entry name" value="Acyl-CoA N-acyltransferases (Nat)"/>
    <property type="match status" value="1"/>
</dbReference>
<accession>A0A512MEZ4</accession>
<dbReference type="GO" id="GO:0016747">
    <property type="term" value="F:acyltransferase activity, transferring groups other than amino-acyl groups"/>
    <property type="evidence" value="ECO:0007669"/>
    <property type="project" value="InterPro"/>
</dbReference>
<dbReference type="Proteomes" id="UP000321577">
    <property type="component" value="Unassembled WGS sequence"/>
</dbReference>
<evidence type="ECO:0000256" key="2">
    <source>
        <dbReference type="ARBA" id="ARBA00023315"/>
    </source>
</evidence>
<name>A0A512MEZ4_9BACT</name>
<dbReference type="PANTHER" id="PTHR43877:SF2">
    <property type="entry name" value="AMINOALKYLPHOSPHONATE N-ACETYLTRANSFERASE-RELATED"/>
    <property type="match status" value="1"/>
</dbReference>
<dbReference type="CDD" id="cd04301">
    <property type="entry name" value="NAT_SF"/>
    <property type="match status" value="1"/>
</dbReference>
<keyword evidence="1 4" id="KW-0808">Transferase</keyword>
<comment type="caution">
    <text evidence="4">The sequence shown here is derived from an EMBL/GenBank/DDBJ whole genome shotgun (WGS) entry which is preliminary data.</text>
</comment>
<dbReference type="AlphaFoldDB" id="A0A512MEZ4"/>
<dbReference type="Pfam" id="PF00583">
    <property type="entry name" value="Acetyltransf_1"/>
    <property type="match status" value="1"/>
</dbReference>
<dbReference type="Gene3D" id="3.40.630.30">
    <property type="match status" value="1"/>
</dbReference>
<dbReference type="OrthoDB" id="336415at2"/>
<keyword evidence="5" id="KW-1185">Reference proteome</keyword>
<gene>
    <name evidence="4" type="ORF">BGE01nite_42120</name>
</gene>
<protein>
    <submittedName>
        <fullName evidence="4">N-acetyltransferase</fullName>
    </submittedName>
</protein>
<evidence type="ECO:0000256" key="1">
    <source>
        <dbReference type="ARBA" id="ARBA00022679"/>
    </source>
</evidence>
<proteinExistence type="predicted"/>
<evidence type="ECO:0000313" key="5">
    <source>
        <dbReference type="Proteomes" id="UP000321577"/>
    </source>
</evidence>
<dbReference type="EMBL" id="BKAG01000038">
    <property type="protein sequence ID" value="GEP44921.1"/>
    <property type="molecule type" value="Genomic_DNA"/>
</dbReference>
<evidence type="ECO:0000313" key="4">
    <source>
        <dbReference type="EMBL" id="GEP44921.1"/>
    </source>
</evidence>
<reference evidence="4 5" key="1">
    <citation type="submission" date="2019-07" db="EMBL/GenBank/DDBJ databases">
        <title>Whole genome shotgun sequence of Brevifollis gellanilyticus NBRC 108608.</title>
        <authorList>
            <person name="Hosoyama A."/>
            <person name="Uohara A."/>
            <person name="Ohji S."/>
            <person name="Ichikawa N."/>
        </authorList>
    </citation>
    <scope>NUCLEOTIDE SEQUENCE [LARGE SCALE GENOMIC DNA]</scope>
    <source>
        <strain evidence="4 5">NBRC 108608</strain>
    </source>
</reference>
<dbReference type="InterPro" id="IPR050832">
    <property type="entry name" value="Bact_Acetyltransf"/>
</dbReference>
<dbReference type="RefSeq" id="WP_146853329.1">
    <property type="nucleotide sequence ID" value="NZ_BKAG01000038.1"/>
</dbReference>
<dbReference type="InterPro" id="IPR016181">
    <property type="entry name" value="Acyl_CoA_acyltransferase"/>
</dbReference>
<sequence>MPIIAIASPSDWQRVQKLRLAALQDTPDAFGSTFEDESQRPPEWWIGRLQSSGSVTFMAVEPCDSGMAVLGPYNAPPDRGVFAVWVAPEHRGRGVGDALMSAVIAEARSLGVGRLVLDVDRLNLPARRLYLRYDFSPTGIESTLPPPRSHIMEDQLELILEVARLTP</sequence>
<evidence type="ECO:0000259" key="3">
    <source>
        <dbReference type="PROSITE" id="PS51186"/>
    </source>
</evidence>
<organism evidence="4 5">
    <name type="scientific">Brevifollis gellanilyticus</name>
    <dbReference type="NCBI Taxonomy" id="748831"/>
    <lineage>
        <taxon>Bacteria</taxon>
        <taxon>Pseudomonadati</taxon>
        <taxon>Verrucomicrobiota</taxon>
        <taxon>Verrucomicrobiia</taxon>
        <taxon>Verrucomicrobiales</taxon>
        <taxon>Verrucomicrobiaceae</taxon>
    </lineage>
</organism>
<dbReference type="PANTHER" id="PTHR43877">
    <property type="entry name" value="AMINOALKYLPHOSPHONATE N-ACETYLTRANSFERASE-RELATED-RELATED"/>
    <property type="match status" value="1"/>
</dbReference>
<dbReference type="InterPro" id="IPR000182">
    <property type="entry name" value="GNAT_dom"/>
</dbReference>
<feature type="domain" description="N-acetyltransferase" evidence="3">
    <location>
        <begin position="2"/>
        <end position="157"/>
    </location>
</feature>
<dbReference type="PROSITE" id="PS51186">
    <property type="entry name" value="GNAT"/>
    <property type="match status" value="1"/>
</dbReference>
<keyword evidence="2" id="KW-0012">Acyltransferase</keyword>